<accession>A0A7L5BTR0</accession>
<organism evidence="2 3">
    <name type="scientific">Pikeienuella piscinae</name>
    <dbReference type="NCBI Taxonomy" id="2748098"/>
    <lineage>
        <taxon>Bacteria</taxon>
        <taxon>Pseudomonadati</taxon>
        <taxon>Pseudomonadota</taxon>
        <taxon>Alphaproteobacteria</taxon>
        <taxon>Rhodobacterales</taxon>
        <taxon>Paracoccaceae</taxon>
        <taxon>Pikeienuella</taxon>
    </lineage>
</organism>
<evidence type="ECO:0000313" key="2">
    <source>
        <dbReference type="EMBL" id="QIE55510.1"/>
    </source>
</evidence>
<evidence type="ECO:0000256" key="1">
    <source>
        <dbReference type="SAM" id="MobiDB-lite"/>
    </source>
</evidence>
<protein>
    <submittedName>
        <fullName evidence="2">Uncharacterized protein</fullName>
    </submittedName>
</protein>
<keyword evidence="3" id="KW-1185">Reference proteome</keyword>
<dbReference type="AlphaFoldDB" id="A0A7L5BTR0"/>
<gene>
    <name evidence="2" type="ORF">G5B40_08585</name>
</gene>
<reference evidence="2 3" key="1">
    <citation type="submission" date="2020-02" db="EMBL/GenBank/DDBJ databases">
        <title>complete genome sequence of Rhodobacteraceae bacterium.</title>
        <authorList>
            <person name="Park J."/>
            <person name="Kim Y.-S."/>
            <person name="Kim K.-H."/>
        </authorList>
    </citation>
    <scope>NUCLEOTIDE SEQUENCE [LARGE SCALE GENOMIC DNA]</scope>
    <source>
        <strain evidence="2 3">RR4-56</strain>
    </source>
</reference>
<name>A0A7L5BTR0_9RHOB</name>
<evidence type="ECO:0000313" key="3">
    <source>
        <dbReference type="Proteomes" id="UP000503336"/>
    </source>
</evidence>
<dbReference type="KEGG" id="hdh:G5B40_08585"/>
<dbReference type="Proteomes" id="UP000503336">
    <property type="component" value="Chromosome"/>
</dbReference>
<feature type="region of interest" description="Disordered" evidence="1">
    <location>
        <begin position="26"/>
        <end position="51"/>
    </location>
</feature>
<dbReference type="EMBL" id="CP049056">
    <property type="protein sequence ID" value="QIE55510.1"/>
    <property type="molecule type" value="Genomic_DNA"/>
</dbReference>
<proteinExistence type="predicted"/>
<feature type="region of interest" description="Disordered" evidence="1">
    <location>
        <begin position="1"/>
        <end position="20"/>
    </location>
</feature>
<dbReference type="RefSeq" id="WP_165097525.1">
    <property type="nucleotide sequence ID" value="NZ_CP049056.1"/>
</dbReference>
<sequence>MADAAGIVGALDGAGDPDRPDIFVEFSRSKPPGRTPWSMLRNARGAGLTAR</sequence>